<protein>
    <submittedName>
        <fullName evidence="1">Uncharacterized protein</fullName>
    </submittedName>
</protein>
<organism evidence="1 2">
    <name type="scientific">Pseudohoeflea coraliihabitans</name>
    <dbReference type="NCBI Taxonomy" id="2860393"/>
    <lineage>
        <taxon>Bacteria</taxon>
        <taxon>Pseudomonadati</taxon>
        <taxon>Pseudomonadota</taxon>
        <taxon>Alphaproteobacteria</taxon>
        <taxon>Hyphomicrobiales</taxon>
        <taxon>Rhizobiaceae</taxon>
        <taxon>Pseudohoeflea</taxon>
    </lineage>
</organism>
<dbReference type="Proteomes" id="UP001430804">
    <property type="component" value="Unassembled WGS sequence"/>
</dbReference>
<name>A0ABS6WKR6_9HYPH</name>
<accession>A0ABS6WKR6</accession>
<evidence type="ECO:0000313" key="2">
    <source>
        <dbReference type="Proteomes" id="UP001430804"/>
    </source>
</evidence>
<reference evidence="1" key="1">
    <citation type="submission" date="2021-07" db="EMBL/GenBank/DDBJ databases">
        <title>Pseudohoeflea marina sp. nov. a polyhydroxyalcanoate-producing bacterium.</title>
        <authorList>
            <person name="Zheng W."/>
            <person name="Yu S."/>
            <person name="Huang Y."/>
        </authorList>
    </citation>
    <scope>NUCLEOTIDE SEQUENCE</scope>
    <source>
        <strain evidence="1">DP4N28-3</strain>
    </source>
</reference>
<proteinExistence type="predicted"/>
<sequence length="179" mass="20334">MRQQPEFMHTVTAEKELLSALRGAARGREILFHGTSYGSLIARTDTLLVPRAGAPAVALTRSPEVAILHATLTMDNNDGIPTVFMFDRQSLKTRYRIEPHADAEPWEKRAAKSEMEERVWLRDIRPISRHLITIFYCVGDRVYEQSSLTRFAIIADLLARARIAAWQKQNGYRAKTLAV</sequence>
<gene>
    <name evidence="1" type="ORF">KY465_02990</name>
</gene>
<dbReference type="RefSeq" id="WP_219158279.1">
    <property type="nucleotide sequence ID" value="NZ_JAHWQX010000001.1"/>
</dbReference>
<dbReference type="EMBL" id="JAHWQX010000001">
    <property type="protein sequence ID" value="MBW3096243.1"/>
    <property type="molecule type" value="Genomic_DNA"/>
</dbReference>
<evidence type="ECO:0000313" key="1">
    <source>
        <dbReference type="EMBL" id="MBW3096243.1"/>
    </source>
</evidence>
<keyword evidence="2" id="KW-1185">Reference proteome</keyword>
<comment type="caution">
    <text evidence="1">The sequence shown here is derived from an EMBL/GenBank/DDBJ whole genome shotgun (WGS) entry which is preliminary data.</text>
</comment>